<dbReference type="RefSeq" id="WP_377604692.1">
    <property type="nucleotide sequence ID" value="NZ_JBHUME010000010.1"/>
</dbReference>
<keyword evidence="3" id="KW-1185">Reference proteome</keyword>
<feature type="transmembrane region" description="Helical" evidence="1">
    <location>
        <begin position="66"/>
        <end position="87"/>
    </location>
</feature>
<feature type="transmembrane region" description="Helical" evidence="1">
    <location>
        <begin position="208"/>
        <end position="226"/>
    </location>
</feature>
<keyword evidence="1" id="KW-1133">Transmembrane helix</keyword>
<protein>
    <recommendedName>
        <fullName evidence="4">DUF4386 family protein</fullName>
    </recommendedName>
</protein>
<accession>A0ABW5PH99</accession>
<feature type="transmembrane region" description="Helical" evidence="1">
    <location>
        <begin position="94"/>
        <end position="117"/>
    </location>
</feature>
<gene>
    <name evidence="2" type="ORF">ACFSUF_17195</name>
</gene>
<name>A0ABW5PH99_9BACL</name>
<evidence type="ECO:0008006" key="4">
    <source>
        <dbReference type="Google" id="ProtNLM"/>
    </source>
</evidence>
<feature type="transmembrane region" description="Helical" evidence="1">
    <location>
        <begin position="182"/>
        <end position="202"/>
    </location>
</feature>
<comment type="caution">
    <text evidence="2">The sequence shown here is derived from an EMBL/GenBank/DDBJ whole genome shotgun (WGS) entry which is preliminary data.</text>
</comment>
<evidence type="ECO:0000256" key="1">
    <source>
        <dbReference type="SAM" id="Phobius"/>
    </source>
</evidence>
<organism evidence="2 3">
    <name type="scientific">Paenibacillus gansuensis</name>
    <dbReference type="NCBI Taxonomy" id="306542"/>
    <lineage>
        <taxon>Bacteria</taxon>
        <taxon>Bacillati</taxon>
        <taxon>Bacillota</taxon>
        <taxon>Bacilli</taxon>
        <taxon>Bacillales</taxon>
        <taxon>Paenibacillaceae</taxon>
        <taxon>Paenibacillus</taxon>
    </lineage>
</organism>
<dbReference type="EMBL" id="JBHUME010000010">
    <property type="protein sequence ID" value="MFD2614146.1"/>
    <property type="molecule type" value="Genomic_DNA"/>
</dbReference>
<keyword evidence="1" id="KW-0812">Transmembrane</keyword>
<feature type="transmembrane region" description="Helical" evidence="1">
    <location>
        <begin position="29"/>
        <end position="51"/>
    </location>
</feature>
<reference evidence="3" key="1">
    <citation type="journal article" date="2019" name="Int. J. Syst. Evol. Microbiol.">
        <title>The Global Catalogue of Microorganisms (GCM) 10K type strain sequencing project: providing services to taxonomists for standard genome sequencing and annotation.</title>
        <authorList>
            <consortium name="The Broad Institute Genomics Platform"/>
            <consortium name="The Broad Institute Genome Sequencing Center for Infectious Disease"/>
            <person name="Wu L."/>
            <person name="Ma J."/>
        </authorList>
    </citation>
    <scope>NUCLEOTIDE SEQUENCE [LARGE SCALE GENOMIC DNA]</scope>
    <source>
        <strain evidence="3">KCTC 3950</strain>
    </source>
</reference>
<keyword evidence="1" id="KW-0472">Membrane</keyword>
<sequence length="233" mass="24985">MITNQQTAVIKGSEHMQTNRGAAITASNLIRYAGIAAILAGILFIVIQMIHPADILSSVKTDRWAIVHYMGVAMCFLGLLGITGIYARQVEKAGWLGFTGYLLISLFYALTMAFQFIEAFVSPPLAAESPIFVEGMLGIPSGNVGDINVGNLETIYSVTGVTYLLGGLLFGIATLRAGILSRWAAGLLAIGTLLPLPLSSLIHHPYDRILAVPVALGLAWLGYSVWSKRHEKA</sequence>
<evidence type="ECO:0000313" key="3">
    <source>
        <dbReference type="Proteomes" id="UP001597541"/>
    </source>
</evidence>
<proteinExistence type="predicted"/>
<feature type="transmembrane region" description="Helical" evidence="1">
    <location>
        <begin position="155"/>
        <end position="175"/>
    </location>
</feature>
<dbReference type="Proteomes" id="UP001597541">
    <property type="component" value="Unassembled WGS sequence"/>
</dbReference>
<evidence type="ECO:0000313" key="2">
    <source>
        <dbReference type="EMBL" id="MFD2614146.1"/>
    </source>
</evidence>